<evidence type="ECO:0000256" key="8">
    <source>
        <dbReference type="ARBA" id="ARBA00045696"/>
    </source>
</evidence>
<evidence type="ECO:0000313" key="10">
    <source>
        <dbReference type="EMBL" id="KAK5111908.1"/>
    </source>
</evidence>
<dbReference type="AlphaFoldDB" id="A0AAN7YRA4"/>
<dbReference type="PANTHER" id="PTHR12830">
    <property type="entry name" value="ANAPHASE-PROMOTING COMPLEX SUBUNIT 5"/>
    <property type="match status" value="1"/>
</dbReference>
<dbReference type="InterPro" id="IPR011990">
    <property type="entry name" value="TPR-like_helical_dom_sf"/>
</dbReference>
<gene>
    <name evidence="10" type="ORF">LTR62_004640</name>
</gene>
<evidence type="ECO:0000256" key="4">
    <source>
        <dbReference type="ARBA" id="ARBA00022776"/>
    </source>
</evidence>
<dbReference type="GO" id="GO:0031145">
    <property type="term" value="P:anaphase-promoting complex-dependent catabolic process"/>
    <property type="evidence" value="ECO:0007669"/>
    <property type="project" value="TreeGrafter"/>
</dbReference>
<dbReference type="EMBL" id="JAVRRL010000035">
    <property type="protein sequence ID" value="KAK5111908.1"/>
    <property type="molecule type" value="Genomic_DNA"/>
</dbReference>
<sequence>MPRYLTPQRIGVLVLLQEYLTGRVSASTQLPVLKFVAKHIDLAKDHESVSGTDILAGADATVEELFAPLRGLAWAIPGRTLYDVVLQALWNLQNLDALHGFFERVAQSVNRDTESGVGATNKNILTRASPIGLYCRRCWLEFTRLEFEDTRSLWVAYATWRSSSYEFWSQRNPEAAAQSRQSAAESDEAHPVGLSSASAKNLLSTADVNNIITTSIYHLQKLGTRAPPAMKTRLRTWLTEQHDSGVQSLQHFMAFFDHWKAGQYTMALESLHRYFDYSLATKAGSNDNMRIYYQYALLHLSVLHADFGCWEDSVDAMNECIATARENHDSVCLNFALSWLLYLRQAKPDKDQLGYSSASGFLGAAAGEQDEIGFLKSKAKDTKHWSLLSSTLLEEAKLEMHSSGVTASSIEHIVQAAFVNMQHDQQTLMPAAGLLESAALERLGHSHIASGVNDTIDYVYTNQAPLADRVRSVCRMAHHAALIGHYRSGLEALQKLMPVVRGILKLEQRILGFMTLVELAKSLAMTDLDHARYHLRQLGPLQALGDPEIDYEVSMYAIELAIQEADFEQAMAMVNSQLQRTKRSTSNVDILQRLHFMVLKARVLIVSGQAVQGFSIAARAASTAMRLRLVPVLLEATLCLAVILNELAEYTAAVELLEAAMPKMAESRSLRLVARAFVALGEAHVGTAGSAVRVEQTRLLRNAAELFERAKAAYTQLSDHNGVLDCLAMLSLLARHAGDEHSAVQVESLYAQALHDKQRVDLSA</sequence>
<dbReference type="SUPFAM" id="SSF48452">
    <property type="entry name" value="TPR-like"/>
    <property type="match status" value="1"/>
</dbReference>
<evidence type="ECO:0000259" key="9">
    <source>
        <dbReference type="Pfam" id="PF12862"/>
    </source>
</evidence>
<name>A0AAN7YRA4_9PEZI</name>
<dbReference type="GO" id="GO:0070979">
    <property type="term" value="P:protein K11-linked ubiquitination"/>
    <property type="evidence" value="ECO:0007669"/>
    <property type="project" value="TreeGrafter"/>
</dbReference>
<dbReference type="Pfam" id="PF12862">
    <property type="entry name" value="ANAPC5"/>
    <property type="match status" value="1"/>
</dbReference>
<evidence type="ECO:0000256" key="3">
    <source>
        <dbReference type="ARBA" id="ARBA00022618"/>
    </source>
</evidence>
<protein>
    <recommendedName>
        <fullName evidence="2">Anaphase-promoting complex subunit 5</fullName>
    </recommendedName>
    <alternativeName>
        <fullName evidence="7">Cyclosome subunit 5</fullName>
    </alternativeName>
</protein>
<keyword evidence="5" id="KW-0833">Ubl conjugation pathway</keyword>
<evidence type="ECO:0000256" key="7">
    <source>
        <dbReference type="ARBA" id="ARBA00031069"/>
    </source>
</evidence>
<keyword evidence="4" id="KW-0498">Mitosis</keyword>
<dbReference type="PANTHER" id="PTHR12830:SF9">
    <property type="entry name" value="ANAPHASE-PROMOTING COMPLEX SUBUNIT 5"/>
    <property type="match status" value="1"/>
</dbReference>
<comment type="similarity">
    <text evidence="1">Belongs to the APC5 family.</text>
</comment>
<dbReference type="GO" id="GO:0051301">
    <property type="term" value="P:cell division"/>
    <property type="evidence" value="ECO:0007669"/>
    <property type="project" value="UniProtKB-KW"/>
</dbReference>
<keyword evidence="3" id="KW-0132">Cell division</keyword>
<proteinExistence type="inferred from homology"/>
<dbReference type="InterPro" id="IPR026000">
    <property type="entry name" value="Apc5_dom"/>
</dbReference>
<dbReference type="GO" id="GO:0045842">
    <property type="term" value="P:positive regulation of mitotic metaphase/anaphase transition"/>
    <property type="evidence" value="ECO:0007669"/>
    <property type="project" value="TreeGrafter"/>
</dbReference>
<feature type="domain" description="Anaphase-promoting complex subunit 5" evidence="9">
    <location>
        <begin position="251"/>
        <end position="346"/>
    </location>
</feature>
<evidence type="ECO:0000256" key="5">
    <source>
        <dbReference type="ARBA" id="ARBA00022786"/>
    </source>
</evidence>
<evidence type="ECO:0000313" key="11">
    <source>
        <dbReference type="Proteomes" id="UP001310890"/>
    </source>
</evidence>
<dbReference type="InterPro" id="IPR037679">
    <property type="entry name" value="Apc5"/>
</dbReference>
<evidence type="ECO:0000256" key="1">
    <source>
        <dbReference type="ARBA" id="ARBA00007450"/>
    </source>
</evidence>
<reference evidence="10" key="1">
    <citation type="submission" date="2023-08" db="EMBL/GenBank/DDBJ databases">
        <title>Black Yeasts Isolated from many extreme environments.</title>
        <authorList>
            <person name="Coleine C."/>
            <person name="Stajich J.E."/>
            <person name="Selbmann L."/>
        </authorList>
    </citation>
    <scope>NUCLEOTIDE SEQUENCE</scope>
    <source>
        <strain evidence="10">CCFEE 5401</strain>
    </source>
</reference>
<evidence type="ECO:0000256" key="6">
    <source>
        <dbReference type="ARBA" id="ARBA00023306"/>
    </source>
</evidence>
<comment type="function">
    <text evidence="8">Component of the anaphase promoting complex/cyclosome (APC/C), a cell cycle-regulated E3 ubiquitin ligase that controls progression through mitosis and the G1 phase of the cell cycle. The APC/C complex acts by mediating ubiquitination and subsequent degradation of target proteins: it mainly mediates the formation of 'Lys-11'-linked polyubiquitin chains and, to a lower extent, the formation of 'Lys-48'- and 'Lys-63'-linked polyubiquitin chains. The APC/C complex catalyzes assembly of branched 'Lys-11'-/'Lys-48'-linked branched ubiquitin chains on target proteins.</text>
</comment>
<accession>A0AAN7YRA4</accession>
<dbReference type="GO" id="GO:0005680">
    <property type="term" value="C:anaphase-promoting complex"/>
    <property type="evidence" value="ECO:0007669"/>
    <property type="project" value="InterPro"/>
</dbReference>
<organism evidence="10 11">
    <name type="scientific">Meristemomyces frigidus</name>
    <dbReference type="NCBI Taxonomy" id="1508187"/>
    <lineage>
        <taxon>Eukaryota</taxon>
        <taxon>Fungi</taxon>
        <taxon>Dikarya</taxon>
        <taxon>Ascomycota</taxon>
        <taxon>Pezizomycotina</taxon>
        <taxon>Dothideomycetes</taxon>
        <taxon>Dothideomycetidae</taxon>
        <taxon>Mycosphaerellales</taxon>
        <taxon>Teratosphaeriaceae</taxon>
        <taxon>Meristemomyces</taxon>
    </lineage>
</organism>
<dbReference type="Proteomes" id="UP001310890">
    <property type="component" value="Unassembled WGS sequence"/>
</dbReference>
<comment type="caution">
    <text evidence="10">The sequence shown here is derived from an EMBL/GenBank/DDBJ whole genome shotgun (WGS) entry which is preliminary data.</text>
</comment>
<keyword evidence="6" id="KW-0131">Cell cycle</keyword>
<evidence type="ECO:0000256" key="2">
    <source>
        <dbReference type="ARBA" id="ARBA00016066"/>
    </source>
</evidence>